<keyword evidence="4" id="KW-1185">Reference proteome</keyword>
<dbReference type="AlphaFoldDB" id="A0A239LJH2"/>
<reference evidence="4" key="1">
    <citation type="submission" date="2017-06" db="EMBL/GenBank/DDBJ databases">
        <authorList>
            <person name="Varghese N."/>
            <person name="Submissions S."/>
        </authorList>
    </citation>
    <scope>NUCLEOTIDE SEQUENCE [LARGE SCALE GENOMIC DNA]</scope>
    <source>
        <strain evidence="4">JCM 23211</strain>
    </source>
</reference>
<dbReference type="Pfam" id="PF20789">
    <property type="entry name" value="4HBT_3C"/>
    <property type="match status" value="1"/>
</dbReference>
<proteinExistence type="predicted"/>
<dbReference type="InterPro" id="IPR029069">
    <property type="entry name" value="HotDog_dom_sf"/>
</dbReference>
<evidence type="ECO:0000313" key="3">
    <source>
        <dbReference type="EMBL" id="SNT29819.1"/>
    </source>
</evidence>
<organism evidence="3 4">
    <name type="scientific">Rhodococcoides kyotonense</name>
    <dbReference type="NCBI Taxonomy" id="398843"/>
    <lineage>
        <taxon>Bacteria</taxon>
        <taxon>Bacillati</taxon>
        <taxon>Actinomycetota</taxon>
        <taxon>Actinomycetes</taxon>
        <taxon>Mycobacteriales</taxon>
        <taxon>Nocardiaceae</taxon>
        <taxon>Rhodococcoides</taxon>
    </lineage>
</organism>
<dbReference type="Proteomes" id="UP000198327">
    <property type="component" value="Unassembled WGS sequence"/>
</dbReference>
<sequence length="270" mass="29157">MYFHAHGVGSVPGMSYFVRLSPSAFRATEHVGGAWDIATQHIAPALGLLVHAVEQDRDARRDDRLVVARLSYDIMGTVPIADVDVTVTVVRPGRTIELVEAVLEHDGRAAVRLRAWLMQPGVTDAVAGSALPRIAPPDDMDVWDATTVWQGGFIASAEVRRAQVEPGRAQFWVRSSTPLLDGEDVGPVANVARLMDIANGMTVRADPTKVVFPNVDLTAHFFDEPRGEWIGFDTTVSFGPGGLGLTQSTLHDERGPIGTMSQMLTVRPGS</sequence>
<evidence type="ECO:0000313" key="4">
    <source>
        <dbReference type="Proteomes" id="UP000198327"/>
    </source>
</evidence>
<feature type="domain" description="Acyl-CoA thioesterase-like N-terminal HotDog" evidence="1">
    <location>
        <begin position="34"/>
        <end position="117"/>
    </location>
</feature>
<dbReference type="InterPro" id="IPR049450">
    <property type="entry name" value="ACOT8-like_C"/>
</dbReference>
<evidence type="ECO:0000259" key="1">
    <source>
        <dbReference type="Pfam" id="PF13622"/>
    </source>
</evidence>
<dbReference type="Pfam" id="PF13622">
    <property type="entry name" value="4HBT_3"/>
    <property type="match status" value="1"/>
</dbReference>
<protein>
    <submittedName>
        <fullName evidence="3">Thioesterase-like superfamily protein</fullName>
    </submittedName>
</protein>
<name>A0A239LJH2_9NOCA</name>
<dbReference type="InterPro" id="IPR042171">
    <property type="entry name" value="Acyl-CoA_hotdog"/>
</dbReference>
<gene>
    <name evidence="3" type="ORF">SAMN05421642_11358</name>
</gene>
<feature type="domain" description="Acyl-CoA thioesterase-like C-terminal" evidence="2">
    <location>
        <begin position="149"/>
        <end position="266"/>
    </location>
</feature>
<dbReference type="Gene3D" id="2.40.160.210">
    <property type="entry name" value="Acyl-CoA thioesterase, double hotdog domain"/>
    <property type="match status" value="1"/>
</dbReference>
<dbReference type="SUPFAM" id="SSF54637">
    <property type="entry name" value="Thioesterase/thiol ester dehydrase-isomerase"/>
    <property type="match status" value="1"/>
</dbReference>
<evidence type="ECO:0000259" key="2">
    <source>
        <dbReference type="Pfam" id="PF20789"/>
    </source>
</evidence>
<dbReference type="InterPro" id="IPR049449">
    <property type="entry name" value="TesB_ACOT8-like_N"/>
</dbReference>
<dbReference type="EMBL" id="FZOW01000013">
    <property type="protein sequence ID" value="SNT29819.1"/>
    <property type="molecule type" value="Genomic_DNA"/>
</dbReference>
<accession>A0A239LJH2</accession>